<evidence type="ECO:0000256" key="1">
    <source>
        <dbReference type="ARBA" id="ARBA00000085"/>
    </source>
</evidence>
<evidence type="ECO:0000313" key="8">
    <source>
        <dbReference type="EMBL" id="NMR76493.1"/>
    </source>
</evidence>
<evidence type="ECO:0000256" key="4">
    <source>
        <dbReference type="ARBA" id="ARBA00022679"/>
    </source>
</evidence>
<reference evidence="8 9" key="1">
    <citation type="submission" date="2020-04" db="EMBL/GenBank/DDBJ databases">
        <title>Whole-genome sequencing of Vibrio spp. from China reveals different genetic environments of blaCTX-M-14 among diverse lineages.</title>
        <authorList>
            <person name="Zheng Z."/>
            <person name="Ye L."/>
            <person name="Chen S."/>
        </authorList>
    </citation>
    <scope>NUCLEOTIDE SEQUENCE [LARGE SCALE GENOMIC DNA]</scope>
    <source>
        <strain evidence="8 9">Vb1636</strain>
    </source>
</reference>
<dbReference type="InterPro" id="IPR050351">
    <property type="entry name" value="BphY/WalK/GraS-like"/>
</dbReference>
<evidence type="ECO:0000256" key="2">
    <source>
        <dbReference type="ARBA" id="ARBA00012438"/>
    </source>
</evidence>
<organism evidence="8 9">
    <name type="scientific">Vibrio alginolyticus</name>
    <dbReference type="NCBI Taxonomy" id="663"/>
    <lineage>
        <taxon>Bacteria</taxon>
        <taxon>Pseudomonadati</taxon>
        <taxon>Pseudomonadota</taxon>
        <taxon>Gammaproteobacteria</taxon>
        <taxon>Vibrionales</taxon>
        <taxon>Vibrionaceae</taxon>
        <taxon>Vibrio</taxon>
    </lineage>
</organism>
<dbReference type="InterPro" id="IPR003594">
    <property type="entry name" value="HATPase_dom"/>
</dbReference>
<comment type="catalytic activity">
    <reaction evidence="1">
        <text>ATP + protein L-histidine = ADP + protein N-phospho-L-histidine.</text>
        <dbReference type="EC" id="2.7.13.3"/>
    </reaction>
</comment>
<evidence type="ECO:0000259" key="7">
    <source>
        <dbReference type="SMART" id="SM00387"/>
    </source>
</evidence>
<dbReference type="GO" id="GO:0016036">
    <property type="term" value="P:cellular response to phosphate starvation"/>
    <property type="evidence" value="ECO:0007669"/>
    <property type="project" value="TreeGrafter"/>
</dbReference>
<dbReference type="PANTHER" id="PTHR45453">
    <property type="entry name" value="PHOSPHATE REGULON SENSOR PROTEIN PHOR"/>
    <property type="match status" value="1"/>
</dbReference>
<dbReference type="Pfam" id="PF02518">
    <property type="entry name" value="HATPase_c"/>
    <property type="match status" value="1"/>
</dbReference>
<gene>
    <name evidence="8" type="ORF">HKB35_23075</name>
</gene>
<dbReference type="EMBL" id="JABCMA010000050">
    <property type="protein sequence ID" value="NMR76493.1"/>
    <property type="molecule type" value="Genomic_DNA"/>
</dbReference>
<dbReference type="GO" id="GO:0004721">
    <property type="term" value="F:phosphoprotein phosphatase activity"/>
    <property type="evidence" value="ECO:0007669"/>
    <property type="project" value="TreeGrafter"/>
</dbReference>
<accession>A0A7Y0QZW4</accession>
<dbReference type="InterPro" id="IPR036890">
    <property type="entry name" value="HATPase_C_sf"/>
</dbReference>
<evidence type="ECO:0000313" key="9">
    <source>
        <dbReference type="Proteomes" id="UP000565155"/>
    </source>
</evidence>
<protein>
    <recommendedName>
        <fullName evidence="2">histidine kinase</fullName>
        <ecNumber evidence="2">2.7.13.3</ecNumber>
    </recommendedName>
</protein>
<keyword evidence="3" id="KW-0597">Phosphoprotein</keyword>
<name>A0A7Y0QZW4_VIBAL</name>
<dbReference type="GO" id="GO:0000155">
    <property type="term" value="F:phosphorelay sensor kinase activity"/>
    <property type="evidence" value="ECO:0007669"/>
    <property type="project" value="TreeGrafter"/>
</dbReference>
<dbReference type="EC" id="2.7.13.3" evidence="2"/>
<dbReference type="SMART" id="SM00387">
    <property type="entry name" value="HATPase_c"/>
    <property type="match status" value="1"/>
</dbReference>
<evidence type="ECO:0000256" key="6">
    <source>
        <dbReference type="ARBA" id="ARBA00023012"/>
    </source>
</evidence>
<keyword evidence="4" id="KW-0808">Transferase</keyword>
<feature type="domain" description="Histidine kinase/HSP90-like ATPase" evidence="7">
    <location>
        <begin position="133"/>
        <end position="252"/>
    </location>
</feature>
<dbReference type="Proteomes" id="UP000565155">
    <property type="component" value="Unassembled WGS sequence"/>
</dbReference>
<dbReference type="SUPFAM" id="SSF55874">
    <property type="entry name" value="ATPase domain of HSP90 chaperone/DNA topoisomerase II/histidine kinase"/>
    <property type="match status" value="1"/>
</dbReference>
<comment type="caution">
    <text evidence="8">The sequence shown here is derived from an EMBL/GenBank/DDBJ whole genome shotgun (WGS) entry which is preliminary data.</text>
</comment>
<dbReference type="GO" id="GO:0005886">
    <property type="term" value="C:plasma membrane"/>
    <property type="evidence" value="ECO:0007669"/>
    <property type="project" value="TreeGrafter"/>
</dbReference>
<dbReference type="PANTHER" id="PTHR45453:SF1">
    <property type="entry name" value="PHOSPHATE REGULON SENSOR PROTEIN PHOR"/>
    <property type="match status" value="1"/>
</dbReference>
<dbReference type="RefSeq" id="WP_158127014.1">
    <property type="nucleotide sequence ID" value="NZ_JABCMA010000050.1"/>
</dbReference>
<dbReference type="AlphaFoldDB" id="A0A7Y0QZW4"/>
<keyword evidence="5 8" id="KW-0418">Kinase</keyword>
<sequence length="252" mass="28809">MDELEQLVSDSLHELRSFNQKLNTSVCSLSQIVNTSVIGEGFNLELKPQRADEVRIHVDNINYITQLITTRLDFIDYELNPDFFSNAVPYDVDIYGKFHRARIALNSTIKNHKVKVNLKHDSLIKLPTIKAVSLIDILPYLLLENAVKYSPNNCEVDVEFFQFSNSIEVNIYSTGPYSAPDEIKKLFLKGYRGENARKLNVDGRGIGFYFADRISKLHDAKLSLHSSPHNTYSFNGVKYSPFHMKLTFPIMA</sequence>
<proteinExistence type="predicted"/>
<evidence type="ECO:0000256" key="3">
    <source>
        <dbReference type="ARBA" id="ARBA00022553"/>
    </source>
</evidence>
<keyword evidence="6" id="KW-0902">Two-component regulatory system</keyword>
<dbReference type="Gene3D" id="3.30.565.10">
    <property type="entry name" value="Histidine kinase-like ATPase, C-terminal domain"/>
    <property type="match status" value="1"/>
</dbReference>
<evidence type="ECO:0000256" key="5">
    <source>
        <dbReference type="ARBA" id="ARBA00022777"/>
    </source>
</evidence>